<name>A0AAJ5WR25_9BACT</name>
<dbReference type="Proteomes" id="UP001220610">
    <property type="component" value="Chromosome"/>
</dbReference>
<dbReference type="EMBL" id="CP119311">
    <property type="protein sequence ID" value="WEK35754.1"/>
    <property type="molecule type" value="Genomic_DNA"/>
</dbReference>
<reference evidence="1" key="1">
    <citation type="submission" date="2023-03" db="EMBL/GenBank/DDBJ databases">
        <title>Andean soil-derived lignocellulolytic bacterial consortium as a source of novel taxa and putative plastic-active enzymes.</title>
        <authorList>
            <person name="Diaz-Garcia L."/>
            <person name="Chuvochina M."/>
            <person name="Feuerriegel G."/>
            <person name="Bunk B."/>
            <person name="Sproer C."/>
            <person name="Streit W.R."/>
            <person name="Rodriguez L.M."/>
            <person name="Overmann J."/>
            <person name="Jimenez D.J."/>
        </authorList>
    </citation>
    <scope>NUCLEOTIDE SEQUENCE</scope>
    <source>
        <strain evidence="1">MAG 7</strain>
    </source>
</reference>
<accession>A0AAJ5WR25</accession>
<dbReference type="AlphaFoldDB" id="A0AAJ5WR25"/>
<evidence type="ECO:0000313" key="1">
    <source>
        <dbReference type="EMBL" id="WEK35754.1"/>
    </source>
</evidence>
<protein>
    <submittedName>
        <fullName evidence="1">Uncharacterized protein</fullName>
    </submittedName>
</protein>
<gene>
    <name evidence="1" type="ORF">P0Y53_24985</name>
</gene>
<organism evidence="1 2">
    <name type="scientific">Candidatus Pseudobacter hemicellulosilyticus</name>
    <dbReference type="NCBI Taxonomy" id="3121375"/>
    <lineage>
        <taxon>Bacteria</taxon>
        <taxon>Pseudomonadati</taxon>
        <taxon>Bacteroidota</taxon>
        <taxon>Chitinophagia</taxon>
        <taxon>Chitinophagales</taxon>
        <taxon>Chitinophagaceae</taxon>
        <taxon>Pseudobacter</taxon>
    </lineage>
</organism>
<sequence>MKTSHKFLTAIILAAILIPTAVAAMVIIKYRNGQLQSGDPFSFFDNYPLGTVRYVFVDGLGNLELSGLDSTTRMIVDKEERDSTFHFRQSGDSLFLWVDTLRFEDGVEWYYDRFQSRSLRHVQLFLSPGTSISLKNCNSWLEGSKDSLQASSFDIQLRLAALTLGVNRNGMPSTKPYLGRVNIQAKNSNFRGDDLFTFRKLNLVLDQSEVSYLRNHADTLEVDTDADSNIEWKGDQLKKAKVSFH</sequence>
<proteinExistence type="predicted"/>
<evidence type="ECO:0000313" key="2">
    <source>
        <dbReference type="Proteomes" id="UP001220610"/>
    </source>
</evidence>